<dbReference type="Pfam" id="PF13561">
    <property type="entry name" value="adh_short_C2"/>
    <property type="match status" value="1"/>
</dbReference>
<evidence type="ECO:0000256" key="1">
    <source>
        <dbReference type="ARBA" id="ARBA00006484"/>
    </source>
</evidence>
<dbReference type="InterPro" id="IPR052178">
    <property type="entry name" value="Sec_Metab_Biosynth_SDR"/>
</dbReference>
<dbReference type="GO" id="GO:0016491">
    <property type="term" value="F:oxidoreductase activity"/>
    <property type="evidence" value="ECO:0007669"/>
    <property type="project" value="UniProtKB-KW"/>
</dbReference>
<comment type="caution">
    <text evidence="5">The sequence shown here is derived from an EMBL/GenBank/DDBJ whole genome shotgun (WGS) entry which is preliminary data.</text>
</comment>
<evidence type="ECO:0000313" key="6">
    <source>
        <dbReference type="Proteomes" id="UP000283644"/>
    </source>
</evidence>
<keyword evidence="2" id="KW-0521">NADP</keyword>
<evidence type="ECO:0000256" key="2">
    <source>
        <dbReference type="ARBA" id="ARBA00022857"/>
    </source>
</evidence>
<accession>A0A417XTZ5</accession>
<proteinExistence type="inferred from homology"/>
<evidence type="ECO:0000256" key="3">
    <source>
        <dbReference type="ARBA" id="ARBA00023002"/>
    </source>
</evidence>
<organism evidence="5 6">
    <name type="scientific">Nocardioides immobilis</name>
    <dbReference type="NCBI Taxonomy" id="2049295"/>
    <lineage>
        <taxon>Bacteria</taxon>
        <taxon>Bacillati</taxon>
        <taxon>Actinomycetota</taxon>
        <taxon>Actinomycetes</taxon>
        <taxon>Propionibacteriales</taxon>
        <taxon>Nocardioidaceae</taxon>
        <taxon>Nocardioides</taxon>
    </lineage>
</organism>
<evidence type="ECO:0000313" key="5">
    <source>
        <dbReference type="EMBL" id="RHW23806.1"/>
    </source>
</evidence>
<dbReference type="InterPro" id="IPR036291">
    <property type="entry name" value="NAD(P)-bd_dom_sf"/>
</dbReference>
<evidence type="ECO:0000259" key="4">
    <source>
        <dbReference type="SMART" id="SM00822"/>
    </source>
</evidence>
<dbReference type="InterPro" id="IPR002347">
    <property type="entry name" value="SDR_fam"/>
</dbReference>
<dbReference type="PRINTS" id="PR00081">
    <property type="entry name" value="GDHRDH"/>
</dbReference>
<sequence length="257" mass="27050">MERLFDVAGKTVLVTGGSRGIGRSIAEGFVKAGARVYICARNAEVADKAAHDLAAYGECHAMTANLATVEGCRTFAAEFAVRVDRLDVLINNAGAIWAETLTEYPESGWDKVFDINTKGPFFLIQALLPLIEEAASHHDPARIINVGSINAIRVPDHETYAYSASKAAVHQLSRHLAKQLAAKSVTVNVIAPGMFESKMLTATLEEKGADVVLGPVPLKRFAGPSDMAGAAIFLASPAGSYVTGAILPVDGGTATTL</sequence>
<name>A0A417XTZ5_9ACTN</name>
<reference evidence="5 6" key="1">
    <citation type="submission" date="2018-09" db="EMBL/GenBank/DDBJ databases">
        <title>Genome sequencing of Nocardioides immobilis CCTCC AB 2017083 for comparison to Nocardioides silvaticus.</title>
        <authorList>
            <person name="Li C."/>
            <person name="Wang G."/>
        </authorList>
    </citation>
    <scope>NUCLEOTIDE SEQUENCE [LARGE SCALE GENOMIC DNA]</scope>
    <source>
        <strain evidence="5 6">CCTCC AB 2017083</strain>
    </source>
</reference>
<dbReference type="PANTHER" id="PTHR43618:SF8">
    <property type="entry name" value="7ALPHA-HYDROXYSTEROID DEHYDROGENASE"/>
    <property type="match status" value="1"/>
</dbReference>
<dbReference type="FunFam" id="3.40.50.720:FF:000084">
    <property type="entry name" value="Short-chain dehydrogenase reductase"/>
    <property type="match status" value="1"/>
</dbReference>
<dbReference type="Gene3D" id="3.40.50.720">
    <property type="entry name" value="NAD(P)-binding Rossmann-like Domain"/>
    <property type="match status" value="1"/>
</dbReference>
<dbReference type="AlphaFoldDB" id="A0A417XTZ5"/>
<dbReference type="SUPFAM" id="SSF51735">
    <property type="entry name" value="NAD(P)-binding Rossmann-fold domains"/>
    <property type="match status" value="1"/>
</dbReference>
<dbReference type="PANTHER" id="PTHR43618">
    <property type="entry name" value="7-ALPHA-HYDROXYSTEROID DEHYDROGENASE"/>
    <property type="match status" value="1"/>
</dbReference>
<comment type="similarity">
    <text evidence="1">Belongs to the short-chain dehydrogenases/reductases (SDR) family.</text>
</comment>
<dbReference type="PROSITE" id="PS00061">
    <property type="entry name" value="ADH_SHORT"/>
    <property type="match status" value="1"/>
</dbReference>
<dbReference type="PRINTS" id="PR00080">
    <property type="entry name" value="SDRFAMILY"/>
</dbReference>
<dbReference type="EMBL" id="QXGH01000040">
    <property type="protein sequence ID" value="RHW23806.1"/>
    <property type="molecule type" value="Genomic_DNA"/>
</dbReference>
<protein>
    <submittedName>
        <fullName evidence="5">SDR family oxidoreductase</fullName>
    </submittedName>
</protein>
<keyword evidence="3" id="KW-0560">Oxidoreductase</keyword>
<dbReference type="OrthoDB" id="286404at2"/>
<dbReference type="InterPro" id="IPR057326">
    <property type="entry name" value="KR_dom"/>
</dbReference>
<dbReference type="SMART" id="SM00822">
    <property type="entry name" value="PKS_KR"/>
    <property type="match status" value="1"/>
</dbReference>
<dbReference type="InterPro" id="IPR020904">
    <property type="entry name" value="Sc_DH/Rdtase_CS"/>
</dbReference>
<dbReference type="Proteomes" id="UP000283644">
    <property type="component" value="Unassembled WGS sequence"/>
</dbReference>
<gene>
    <name evidence="5" type="ORF">D0Z08_27890</name>
</gene>
<feature type="domain" description="Ketoreductase" evidence="4">
    <location>
        <begin position="10"/>
        <end position="193"/>
    </location>
</feature>
<keyword evidence="6" id="KW-1185">Reference proteome</keyword>